<feature type="compositionally biased region" description="Basic and acidic residues" evidence="1">
    <location>
        <begin position="72"/>
        <end position="84"/>
    </location>
</feature>
<name>A0AAE0G197_9CHLO</name>
<feature type="compositionally biased region" description="Basic and acidic residues" evidence="1">
    <location>
        <begin position="166"/>
        <end position="183"/>
    </location>
</feature>
<dbReference type="AlphaFoldDB" id="A0AAE0G197"/>
<evidence type="ECO:0000313" key="3">
    <source>
        <dbReference type="Proteomes" id="UP001190700"/>
    </source>
</evidence>
<feature type="region of interest" description="Disordered" evidence="1">
    <location>
        <begin position="1"/>
        <end position="84"/>
    </location>
</feature>
<organism evidence="2 3">
    <name type="scientific">Cymbomonas tetramitiformis</name>
    <dbReference type="NCBI Taxonomy" id="36881"/>
    <lineage>
        <taxon>Eukaryota</taxon>
        <taxon>Viridiplantae</taxon>
        <taxon>Chlorophyta</taxon>
        <taxon>Pyramimonadophyceae</taxon>
        <taxon>Pyramimonadales</taxon>
        <taxon>Pyramimonadaceae</taxon>
        <taxon>Cymbomonas</taxon>
    </lineage>
</organism>
<dbReference type="Proteomes" id="UP001190700">
    <property type="component" value="Unassembled WGS sequence"/>
</dbReference>
<feature type="compositionally biased region" description="Basic and acidic residues" evidence="1">
    <location>
        <begin position="1"/>
        <end position="12"/>
    </location>
</feature>
<evidence type="ECO:0000313" key="2">
    <source>
        <dbReference type="EMBL" id="KAK3269827.1"/>
    </source>
</evidence>
<proteinExistence type="predicted"/>
<comment type="caution">
    <text evidence="2">The sequence shown here is derived from an EMBL/GenBank/DDBJ whole genome shotgun (WGS) entry which is preliminary data.</text>
</comment>
<feature type="region of interest" description="Disordered" evidence="1">
    <location>
        <begin position="166"/>
        <end position="186"/>
    </location>
</feature>
<sequence>MSKGTKEKEDLLVAKSQTPEEDGLAYVKSCRRRESALNAGKKAAGPAGVGKGAEAQARSDDGDDEAEYDSNFNEREEYAVDERVGPAGEVLVTSNHSEESSAPELQARAAIALGNTQKMQGFPVKTPEEFDKDAQIAAMLLAQRAIDLPKDIDNLLALEEIEGKEPTAEPVRHPTEVNEHQFEDTPSTVAQEMGVKPWDDRVDVSGCEYRWKNQRLLYKDKNDIARLCHIVKKHDLGEAPSLQHVPVEFARCAEHKWVREDQLKWPDWLGIDQKLYQDEDDGKWTFVGSYITHIPPTKRDVIYPKHIGPMVDSSRLRSLQPKVATAICSAKVATAIGSAKVATAIGSAQVATAIGSAQVATASALSSYGRGGRNF</sequence>
<protein>
    <submittedName>
        <fullName evidence="2">Uncharacterized protein</fullName>
    </submittedName>
</protein>
<reference evidence="2 3" key="1">
    <citation type="journal article" date="2015" name="Genome Biol. Evol.">
        <title>Comparative Genomics of a Bacterivorous Green Alga Reveals Evolutionary Causalities and Consequences of Phago-Mixotrophic Mode of Nutrition.</title>
        <authorList>
            <person name="Burns J.A."/>
            <person name="Paasch A."/>
            <person name="Narechania A."/>
            <person name="Kim E."/>
        </authorList>
    </citation>
    <scope>NUCLEOTIDE SEQUENCE [LARGE SCALE GENOMIC DNA]</scope>
    <source>
        <strain evidence="2 3">PLY_AMNH</strain>
    </source>
</reference>
<evidence type="ECO:0000256" key="1">
    <source>
        <dbReference type="SAM" id="MobiDB-lite"/>
    </source>
</evidence>
<dbReference type="EMBL" id="LGRX02010716">
    <property type="protein sequence ID" value="KAK3269827.1"/>
    <property type="molecule type" value="Genomic_DNA"/>
</dbReference>
<keyword evidence="3" id="KW-1185">Reference proteome</keyword>
<gene>
    <name evidence="2" type="ORF">CYMTET_21747</name>
</gene>
<accession>A0AAE0G197</accession>